<proteinExistence type="predicted"/>
<dbReference type="Gene3D" id="2.120.10.30">
    <property type="entry name" value="TolB, C-terminal domain"/>
    <property type="match status" value="1"/>
</dbReference>
<dbReference type="InterPro" id="IPR001375">
    <property type="entry name" value="Peptidase_S9_cat"/>
</dbReference>
<evidence type="ECO:0000259" key="2">
    <source>
        <dbReference type="Pfam" id="PF00326"/>
    </source>
</evidence>
<keyword evidence="4" id="KW-1185">Reference proteome</keyword>
<gene>
    <name evidence="3" type="ORF">JOF36_006353</name>
</gene>
<accession>A0ABS4W375</accession>
<evidence type="ECO:0000313" key="4">
    <source>
        <dbReference type="Proteomes" id="UP001519295"/>
    </source>
</evidence>
<evidence type="ECO:0000256" key="1">
    <source>
        <dbReference type="ARBA" id="ARBA00022801"/>
    </source>
</evidence>
<dbReference type="EMBL" id="JAGINU010000001">
    <property type="protein sequence ID" value="MBP2370657.1"/>
    <property type="molecule type" value="Genomic_DNA"/>
</dbReference>
<name>A0ABS4W375_9PSEU</name>
<dbReference type="GO" id="GO:0004177">
    <property type="term" value="F:aminopeptidase activity"/>
    <property type="evidence" value="ECO:0007669"/>
    <property type="project" value="UniProtKB-KW"/>
</dbReference>
<dbReference type="PANTHER" id="PTHR42776">
    <property type="entry name" value="SERINE PEPTIDASE S9 FAMILY MEMBER"/>
    <property type="match status" value="1"/>
</dbReference>
<dbReference type="Gene3D" id="3.40.50.1820">
    <property type="entry name" value="alpha/beta hydrolase"/>
    <property type="match status" value="1"/>
</dbReference>
<organism evidence="3 4">
    <name type="scientific">Pseudonocardia parietis</name>
    <dbReference type="NCBI Taxonomy" id="570936"/>
    <lineage>
        <taxon>Bacteria</taxon>
        <taxon>Bacillati</taxon>
        <taxon>Actinomycetota</taxon>
        <taxon>Actinomycetes</taxon>
        <taxon>Pseudonocardiales</taxon>
        <taxon>Pseudonocardiaceae</taxon>
        <taxon>Pseudonocardia</taxon>
    </lineage>
</organism>
<keyword evidence="3" id="KW-0031">Aminopeptidase</keyword>
<dbReference type="SUPFAM" id="SSF53474">
    <property type="entry name" value="alpha/beta-Hydrolases"/>
    <property type="match status" value="1"/>
</dbReference>
<feature type="domain" description="Peptidase S9 prolyl oligopeptidase catalytic" evidence="2">
    <location>
        <begin position="419"/>
        <end position="635"/>
    </location>
</feature>
<sequence length="641" mass="70658">MTTAPPRGSTPELIDIEEFFADPEFANPSISPDGTRIAYLAPAHGRRNIWVRGIDRTHDEAICVTHDSRRGITTYHWTDDPRWLLYLQDTDGNEDWHLYRVDLEDPDSPAVDLTPMDPGSRVVGAEPLPSVPGSVLVTMNRRPMFFDMFRIDVATGETTLHREQDDPTAAVLLDRRGEPAFRTALAEDGTVEISAIDPATGGTRLLRRLGGAEHPMSVHPQEITADGRGLLVGSYQDDDHLRLVRIDHETGEETVVAAVDGHDLDISGTMLPGVLPPPIYTSRRTGEVLAARFVGDRPHIEVLDPHFAEVYTRLRTLSDGVLGTLSSDESGRRWIATFVHDRDPGVTWLYDHSTGDARLLFRAHPDRDPNAMAPMEPVGFPARDGLPLHAFLTLPVGVEPRNLPLVLVVHGGPWWYDAWGYSSDAQFLANRGYAVLQVNFRGSLGYGRRHVTAAIGEFARAMHDDLIDAVDWAVDQGYADPGRVGIYGGSYGGYAALLGVTLTPDRFAAAVDYVGVSDLANFLRTLPPFTRAFNVNNWYRYVGDPAIPEQEADMRARSPITMVDRIRAPLLVAQGANDVRVVAAESDNIVDSLRARGVPVEYLVAEDEGHGFANPENQVRLYRAIERHFAEHLGGRSTAAT</sequence>
<dbReference type="InterPro" id="IPR011042">
    <property type="entry name" value="6-blade_b-propeller_TolB-like"/>
</dbReference>
<keyword evidence="3" id="KW-0645">Protease</keyword>
<dbReference type="RefSeq" id="WP_210034122.1">
    <property type="nucleotide sequence ID" value="NZ_JAGINU010000001.1"/>
</dbReference>
<dbReference type="Pfam" id="PF00326">
    <property type="entry name" value="Peptidase_S9"/>
    <property type="match status" value="1"/>
</dbReference>
<evidence type="ECO:0000313" key="3">
    <source>
        <dbReference type="EMBL" id="MBP2370657.1"/>
    </source>
</evidence>
<dbReference type="Proteomes" id="UP001519295">
    <property type="component" value="Unassembled WGS sequence"/>
</dbReference>
<keyword evidence="1" id="KW-0378">Hydrolase</keyword>
<reference evidence="3 4" key="1">
    <citation type="submission" date="2021-03" db="EMBL/GenBank/DDBJ databases">
        <title>Sequencing the genomes of 1000 actinobacteria strains.</title>
        <authorList>
            <person name="Klenk H.-P."/>
        </authorList>
    </citation>
    <scope>NUCLEOTIDE SEQUENCE [LARGE SCALE GENOMIC DNA]</scope>
    <source>
        <strain evidence="3 4">DSM 45256</strain>
    </source>
</reference>
<dbReference type="PANTHER" id="PTHR42776:SF27">
    <property type="entry name" value="DIPEPTIDYL PEPTIDASE FAMILY MEMBER 6"/>
    <property type="match status" value="1"/>
</dbReference>
<dbReference type="InterPro" id="IPR029058">
    <property type="entry name" value="AB_hydrolase_fold"/>
</dbReference>
<protein>
    <submittedName>
        <fullName evidence="3">Dipeptidyl aminopeptidase/acylaminoacyl peptidase</fullName>
    </submittedName>
</protein>
<comment type="caution">
    <text evidence="3">The sequence shown here is derived from an EMBL/GenBank/DDBJ whole genome shotgun (WGS) entry which is preliminary data.</text>
</comment>
<dbReference type="SUPFAM" id="SSF82171">
    <property type="entry name" value="DPP6 N-terminal domain-like"/>
    <property type="match status" value="1"/>
</dbReference>